<gene>
    <name evidence="1" type="ORF">DFL_004894</name>
</gene>
<dbReference type="OrthoDB" id="7777654at2759"/>
<dbReference type="Proteomes" id="UP000283090">
    <property type="component" value="Unassembled WGS sequence"/>
</dbReference>
<dbReference type="VEuPathDB" id="FungiDB:DFL_004894"/>
<keyword evidence="2" id="KW-1185">Reference proteome</keyword>
<organism evidence="1 2">
    <name type="scientific">Arthrobotrys flagrans</name>
    <name type="common">Nematode-trapping fungus</name>
    <name type="synonym">Trichothecium flagrans</name>
    <dbReference type="NCBI Taxonomy" id="97331"/>
    <lineage>
        <taxon>Eukaryota</taxon>
        <taxon>Fungi</taxon>
        <taxon>Dikarya</taxon>
        <taxon>Ascomycota</taxon>
        <taxon>Pezizomycotina</taxon>
        <taxon>Orbiliomycetes</taxon>
        <taxon>Orbiliales</taxon>
        <taxon>Orbiliaceae</taxon>
        <taxon>Arthrobotrys</taxon>
    </lineage>
</organism>
<evidence type="ECO:0000313" key="2">
    <source>
        <dbReference type="Proteomes" id="UP000283090"/>
    </source>
</evidence>
<protein>
    <submittedName>
        <fullName evidence="1">Uncharacterized protein</fullName>
    </submittedName>
</protein>
<dbReference type="RefSeq" id="XP_067492172.1">
    <property type="nucleotide sequence ID" value="XM_067634066.1"/>
</dbReference>
<accession>A0A437A634</accession>
<reference evidence="1 2" key="1">
    <citation type="submission" date="2019-01" db="EMBL/GenBank/DDBJ databases">
        <title>Intercellular communication is required for trap formation in the nematode-trapping fungus Duddingtonia flagrans.</title>
        <authorList>
            <person name="Youssar L."/>
            <person name="Wernet V."/>
            <person name="Hensel N."/>
            <person name="Hildebrandt H.-G."/>
            <person name="Fischer R."/>
        </authorList>
    </citation>
    <scope>NUCLEOTIDE SEQUENCE [LARGE SCALE GENOMIC DNA]</scope>
    <source>
        <strain evidence="1 2">CBS H-5679</strain>
    </source>
</reference>
<sequence length="116" mass="13257">MEHQGLLGNPLRSSVLVWKLRRCSLIYDGEHAEIRPGAFPSPNPELFHETFTDLNTTMADEGVGLLRCNPNYQVFFHDNEKIVLLSDLAQMKPEIEKWEGGKMDFNAALPSWLRDT</sequence>
<dbReference type="GeneID" id="93587205"/>
<comment type="caution">
    <text evidence="1">The sequence shown here is derived from an EMBL/GenBank/DDBJ whole genome shotgun (WGS) entry which is preliminary data.</text>
</comment>
<dbReference type="AlphaFoldDB" id="A0A437A634"/>
<dbReference type="STRING" id="97331.A0A437A634"/>
<proteinExistence type="predicted"/>
<evidence type="ECO:0000313" key="1">
    <source>
        <dbReference type="EMBL" id="RVD86628.1"/>
    </source>
</evidence>
<dbReference type="EMBL" id="SAEB01000006">
    <property type="protein sequence ID" value="RVD86628.1"/>
    <property type="molecule type" value="Genomic_DNA"/>
</dbReference>
<name>A0A437A634_ARTFL</name>